<dbReference type="PROSITE" id="PS50088">
    <property type="entry name" value="ANK_REPEAT"/>
    <property type="match status" value="9"/>
</dbReference>
<dbReference type="PROSITE" id="PS50297">
    <property type="entry name" value="ANK_REP_REGION"/>
    <property type="match status" value="7"/>
</dbReference>
<feature type="repeat" description="ANK" evidence="3">
    <location>
        <begin position="1081"/>
        <end position="1113"/>
    </location>
</feature>
<feature type="repeat" description="ANK" evidence="3">
    <location>
        <begin position="1052"/>
        <end position="1084"/>
    </location>
</feature>
<accession>A0ABR4ANI8</accession>
<dbReference type="EMBL" id="JBEFKJ010000004">
    <property type="protein sequence ID" value="KAL2046277.1"/>
    <property type="molecule type" value="Genomic_DNA"/>
</dbReference>
<dbReference type="SUPFAM" id="SSF48403">
    <property type="entry name" value="Ankyrin repeat"/>
    <property type="match status" value="2"/>
</dbReference>
<dbReference type="Pfam" id="PF12796">
    <property type="entry name" value="Ank_2"/>
    <property type="match status" value="5"/>
</dbReference>
<feature type="repeat" description="ANK" evidence="3">
    <location>
        <begin position="1019"/>
        <end position="1051"/>
    </location>
</feature>
<organism evidence="5 6">
    <name type="scientific">Stereocaulon virgatum</name>
    <dbReference type="NCBI Taxonomy" id="373712"/>
    <lineage>
        <taxon>Eukaryota</taxon>
        <taxon>Fungi</taxon>
        <taxon>Dikarya</taxon>
        <taxon>Ascomycota</taxon>
        <taxon>Pezizomycotina</taxon>
        <taxon>Lecanoromycetes</taxon>
        <taxon>OSLEUM clade</taxon>
        <taxon>Lecanoromycetidae</taxon>
        <taxon>Lecanorales</taxon>
        <taxon>Lecanorineae</taxon>
        <taxon>Stereocaulaceae</taxon>
        <taxon>Stereocaulon</taxon>
    </lineage>
</organism>
<evidence type="ECO:0000259" key="4">
    <source>
        <dbReference type="Pfam" id="PF24883"/>
    </source>
</evidence>
<dbReference type="Gene3D" id="1.25.40.20">
    <property type="entry name" value="Ankyrin repeat-containing domain"/>
    <property type="match status" value="2"/>
</dbReference>
<dbReference type="InterPro" id="IPR027417">
    <property type="entry name" value="P-loop_NTPase"/>
</dbReference>
<dbReference type="PANTHER" id="PTHR24198:SF165">
    <property type="entry name" value="ANKYRIN REPEAT-CONTAINING PROTEIN-RELATED"/>
    <property type="match status" value="1"/>
</dbReference>
<feature type="repeat" description="ANK" evidence="3">
    <location>
        <begin position="1114"/>
        <end position="1140"/>
    </location>
</feature>
<feature type="repeat" description="ANK" evidence="3">
    <location>
        <begin position="986"/>
        <end position="1018"/>
    </location>
</feature>
<proteinExistence type="predicted"/>
<feature type="repeat" description="ANK" evidence="3">
    <location>
        <begin position="887"/>
        <end position="919"/>
    </location>
</feature>
<dbReference type="InterPro" id="IPR036770">
    <property type="entry name" value="Ankyrin_rpt-contain_sf"/>
</dbReference>
<dbReference type="InterPro" id="IPR056884">
    <property type="entry name" value="NPHP3-like_N"/>
</dbReference>
<dbReference type="SMART" id="SM00248">
    <property type="entry name" value="ANK"/>
    <property type="match status" value="12"/>
</dbReference>
<evidence type="ECO:0000256" key="1">
    <source>
        <dbReference type="ARBA" id="ARBA00022737"/>
    </source>
</evidence>
<dbReference type="Proteomes" id="UP001590950">
    <property type="component" value="Unassembled WGS sequence"/>
</dbReference>
<keyword evidence="1" id="KW-0677">Repeat</keyword>
<comment type="caution">
    <text evidence="5">The sequence shown here is derived from an EMBL/GenBank/DDBJ whole genome shotgun (WGS) entry which is preliminary data.</text>
</comment>
<keyword evidence="2 3" id="KW-0040">ANK repeat</keyword>
<feature type="repeat" description="ANK" evidence="3">
    <location>
        <begin position="723"/>
        <end position="755"/>
    </location>
</feature>
<feature type="domain" description="Nephrocystin 3-like N-terminal" evidence="4">
    <location>
        <begin position="197"/>
        <end position="359"/>
    </location>
</feature>
<dbReference type="SUPFAM" id="SSF52540">
    <property type="entry name" value="P-loop containing nucleoside triphosphate hydrolases"/>
    <property type="match status" value="1"/>
</dbReference>
<sequence>MRSLGNTLQVLEDLASRFTSEKFGSDFKDAHIAISKSRSDLARIQGNIRITWMQSQPDDLLDVLQDTRQRLKRLRDTIQHAERFRTKLFLRWQSHAPLKNDTDVAKSSIDLALQMLIMIGRVQGRTQETEPFIEESRWNSRGMIARTQYLASVWQRSHAPLLLTAPDLRIQQIFAWMAIPEEQDSFHQRCRAERVAGTCDWFLETKEYENWREQPVTTGDESMLWCQGKPGIGKTVLASRVIDRLRTSYNVAYFYMSSGGRLHSATDVATSLLRQLCLPFHIVPERLEQLYEQSGRETNAPLELEDMLEALIEVSRGIDQPVMIVVDALDECNMREQKEFVKVLASLKETSWKSLVTSRFDQDILSRAYGGCYQFLIEDDNVESDIRNFVDSAIRGNEPVDTMLRDRDLRLEVIETLISRAHGMFYWVSLQLRRILDQTSISGIRQALATIPNDVGGIVKSALDMIKIQHSGRVQLAIRTLALLTAAKAPTTAVVPLTAGAMSHALGIAHVLDSEDSLLSLREDEIPNAESIAECCMGLVAIDPVTRVVTLAHFDIAQYIQTHWDELFSWKEKLMLANITLAYLSLNVFSTGPCHQADALSKRLEAYPFLDYASRYWGHHAREAMSPQDAVTENGRQKLIAEVDWLLRNRMNLESSLQVCDLNARPSRVREALLRSNGKDFALHAKKFGSVSELQVATRHGLFITARSIIESRPDQVIYQDDFGTSALHEAAQGGWADIVGMLLKAGAPSFLMNQEEKSPLYYAAQNGDTEIISMLSEAKHTSEIHPERSDPPITPSEHMQRSGRIETAPLNEDQVNPLALEEAFCEAAGAGRLGVIEKLLKQGSNPNSKKDGKPAINYAIQGEHESILNLLLDAGALISVPDDTPSGLIPLHQAIRFSNSNIAHILLEYGADIETRDVLGRTVLFETLDDQSLDGACLLLDKGISISSCDFQRNTVLHEAARRGAVEHASLFIDQGIGLDKVNEEGMTPLHLATRNGHYRIVNMLLKKGAKVESLDKIGWTPLMYAASAGSAQLCQILVSYGANVATASNDHQTSLMLAAQKGHDQIIRLLLEYGADVNAVEQALSLAAHAGHAQVVRLLLDDGADMNALDKDSRTALVQAVDNGHASIVQLLLESGADPYKSELELRKLSRRTTKTSSKRIWQLLRDHGFRFDSD</sequence>
<evidence type="ECO:0000313" key="6">
    <source>
        <dbReference type="Proteomes" id="UP001590950"/>
    </source>
</evidence>
<dbReference type="Gene3D" id="3.40.50.300">
    <property type="entry name" value="P-loop containing nucleotide triphosphate hydrolases"/>
    <property type="match status" value="1"/>
</dbReference>
<evidence type="ECO:0000256" key="3">
    <source>
        <dbReference type="PROSITE-ProRule" id="PRU00023"/>
    </source>
</evidence>
<evidence type="ECO:0000313" key="5">
    <source>
        <dbReference type="EMBL" id="KAL2046277.1"/>
    </source>
</evidence>
<dbReference type="Pfam" id="PF24883">
    <property type="entry name" value="NPHP3_N"/>
    <property type="match status" value="1"/>
</dbReference>
<feature type="repeat" description="ANK" evidence="3">
    <location>
        <begin position="953"/>
        <end position="985"/>
    </location>
</feature>
<protein>
    <recommendedName>
        <fullName evidence="4">Nephrocystin 3-like N-terminal domain-containing protein</fullName>
    </recommendedName>
</protein>
<dbReference type="InterPro" id="IPR002110">
    <property type="entry name" value="Ankyrin_rpt"/>
</dbReference>
<keyword evidence="6" id="KW-1185">Reference proteome</keyword>
<reference evidence="5 6" key="1">
    <citation type="submission" date="2024-09" db="EMBL/GenBank/DDBJ databases">
        <title>Rethinking Asexuality: The Enigmatic Case of Functional Sexual Genes in Lepraria (Stereocaulaceae).</title>
        <authorList>
            <person name="Doellman M."/>
            <person name="Sun Y."/>
            <person name="Barcenas-Pena A."/>
            <person name="Lumbsch H.T."/>
            <person name="Grewe F."/>
        </authorList>
    </citation>
    <scope>NUCLEOTIDE SEQUENCE [LARGE SCALE GENOMIC DNA]</scope>
    <source>
        <strain evidence="5 6">Mercado 3170</strain>
    </source>
</reference>
<dbReference type="PANTHER" id="PTHR24198">
    <property type="entry name" value="ANKYRIN REPEAT AND PROTEIN KINASE DOMAIN-CONTAINING PROTEIN"/>
    <property type="match status" value="1"/>
</dbReference>
<name>A0ABR4ANI8_9LECA</name>
<evidence type="ECO:0000256" key="2">
    <source>
        <dbReference type="ARBA" id="ARBA00023043"/>
    </source>
</evidence>
<dbReference type="PRINTS" id="PR01415">
    <property type="entry name" value="ANKYRIN"/>
</dbReference>
<gene>
    <name evidence="5" type="ORF">N7G274_001724</name>
</gene>
<feature type="repeat" description="ANK" evidence="3">
    <location>
        <begin position="852"/>
        <end position="884"/>
    </location>
</feature>